<accession>A0A9W5W874</accession>
<gene>
    <name evidence="3" type="ORF">BG53_13830</name>
</gene>
<evidence type="ECO:0000313" key="3">
    <source>
        <dbReference type="EMBL" id="EXX90250.1"/>
    </source>
</evidence>
<dbReference type="AlphaFoldDB" id="A0A9W5W874"/>
<dbReference type="InterPro" id="IPR012337">
    <property type="entry name" value="RNaseH-like_sf"/>
</dbReference>
<dbReference type="RefSeq" id="WP_036579612.1">
    <property type="nucleotide sequence ID" value="NZ_KK082127.1"/>
</dbReference>
<dbReference type="InterPro" id="IPR038720">
    <property type="entry name" value="YprB_RNase_H-like_dom"/>
</dbReference>
<proteinExistence type="predicted"/>
<dbReference type="InterPro" id="IPR036397">
    <property type="entry name" value="RNaseH_sf"/>
</dbReference>
<evidence type="ECO:0000256" key="1">
    <source>
        <dbReference type="SAM" id="MobiDB-lite"/>
    </source>
</evidence>
<protein>
    <recommendedName>
        <fullName evidence="2">YprB ribonuclease H-like domain-containing protein</fullName>
    </recommendedName>
</protein>
<reference evidence="3 4" key="1">
    <citation type="submission" date="2014-02" db="EMBL/GenBank/DDBJ databases">
        <title>Genome sequence of Paenibacillus darwinianus reveals adaptive mechanisms for survival in Antarctic soils.</title>
        <authorList>
            <person name="Dsouza M."/>
            <person name="Taylor M.W."/>
            <person name="Turner S.J."/>
            <person name="Aislabie J."/>
        </authorList>
    </citation>
    <scope>NUCLEOTIDE SEQUENCE [LARGE SCALE GENOMIC DNA]</scope>
    <source>
        <strain evidence="3 4">CE1</strain>
    </source>
</reference>
<feature type="domain" description="YprB ribonuclease H-like" evidence="2">
    <location>
        <begin position="132"/>
        <end position="273"/>
    </location>
</feature>
<feature type="region of interest" description="Disordered" evidence="1">
    <location>
        <begin position="1"/>
        <end position="68"/>
    </location>
</feature>
<feature type="compositionally biased region" description="Basic and acidic residues" evidence="1">
    <location>
        <begin position="25"/>
        <end position="35"/>
    </location>
</feature>
<dbReference type="SUPFAM" id="SSF53098">
    <property type="entry name" value="Ribonuclease H-like"/>
    <property type="match status" value="1"/>
</dbReference>
<dbReference type="Gene3D" id="3.30.420.10">
    <property type="entry name" value="Ribonuclease H-like superfamily/Ribonuclease H"/>
    <property type="match status" value="1"/>
</dbReference>
<dbReference type="EMBL" id="JFHU01000068">
    <property type="protein sequence ID" value="EXX90250.1"/>
    <property type="molecule type" value="Genomic_DNA"/>
</dbReference>
<name>A0A9W5W874_9BACL</name>
<keyword evidence="4" id="KW-1185">Reference proteome</keyword>
<comment type="caution">
    <text evidence="3">The sequence shown here is derived from an EMBL/GenBank/DDBJ whole genome shotgun (WGS) entry which is preliminary data.</text>
</comment>
<dbReference type="PANTHER" id="PTHR38462">
    <property type="entry name" value="EXONUCLEASE-LIKE PROTEIN"/>
    <property type="match status" value="1"/>
</dbReference>
<feature type="non-terminal residue" evidence="3">
    <location>
        <position position="274"/>
    </location>
</feature>
<dbReference type="PANTHER" id="PTHR38462:SF1">
    <property type="entry name" value="YPRB RIBONUCLEASE H-LIKE DOMAIN-CONTAINING PROTEIN"/>
    <property type="match status" value="1"/>
</dbReference>
<sequence length="274" mass="30247">MSGIRERMNLLRGRPSAGPEQSADDAVREALRATEEQPAADALPGGSADALMDATTDASPDGSAGEQLASGWRGMNVRTQSNEWGDFLLRRIEYELDHRHGEHRLAELAEAAPALAAFHPAQTDGPSPDSMLFLDLETTGLGSGTGNVPFMTGLGYAEGDRFIVEQALIRHPAEERAMLHHVQRKLEERPYLITYNGRTFDWPLLAGRYIMNGMGRRTANPLHLDFLHPSRSLWRNTLASCRLSQVEEERLGISRKDDVPGSLAPAIYFQFLAD</sequence>
<evidence type="ECO:0000313" key="4">
    <source>
        <dbReference type="Proteomes" id="UP000053750"/>
    </source>
</evidence>
<organism evidence="3 4">
    <name type="scientific">Paenibacillus darwinianus</name>
    <dbReference type="NCBI Taxonomy" id="1380763"/>
    <lineage>
        <taxon>Bacteria</taxon>
        <taxon>Bacillati</taxon>
        <taxon>Bacillota</taxon>
        <taxon>Bacilli</taxon>
        <taxon>Bacillales</taxon>
        <taxon>Paenibacillaceae</taxon>
        <taxon>Paenibacillus</taxon>
    </lineage>
</organism>
<evidence type="ECO:0000259" key="2">
    <source>
        <dbReference type="Pfam" id="PF13482"/>
    </source>
</evidence>
<dbReference type="Proteomes" id="UP000053750">
    <property type="component" value="Unassembled WGS sequence"/>
</dbReference>
<dbReference type="Pfam" id="PF13482">
    <property type="entry name" value="RNase_H_2"/>
    <property type="match status" value="1"/>
</dbReference>
<dbReference type="GO" id="GO:0003676">
    <property type="term" value="F:nucleic acid binding"/>
    <property type="evidence" value="ECO:0007669"/>
    <property type="project" value="InterPro"/>
</dbReference>